<dbReference type="STRING" id="69014.TK1243"/>
<reference evidence="1 2" key="1">
    <citation type="journal article" date="2005" name="Genome Res.">
        <title>Complete genome sequence of the hyperthermophilic archaeon Thermococcus kodakaraensis KOD1 and comparison with Pyrococcus genomes.</title>
        <authorList>
            <person name="Fukui T."/>
            <person name="Atomi H."/>
            <person name="Kanai T."/>
            <person name="Matsumi R."/>
            <person name="Fujiwara S."/>
            <person name="Imanaka T."/>
        </authorList>
    </citation>
    <scope>NUCLEOTIDE SEQUENCE [LARGE SCALE GENOMIC DNA]</scope>
    <source>
        <strain evidence="2">ATCC BAA-918 / JCM 12380 / KOD1</strain>
    </source>
</reference>
<accession>Q5JGK2</accession>
<dbReference type="HOGENOM" id="CLU_1197681_0_0_2"/>
<dbReference type="Proteomes" id="UP000000536">
    <property type="component" value="Chromosome"/>
</dbReference>
<dbReference type="KEGG" id="tko:TK1243"/>
<protein>
    <submittedName>
        <fullName evidence="1">Uncharacterized protein</fullName>
    </submittedName>
</protein>
<sequence>MCAQAAREYYTFWQRFFRDVPLLMFTDITSLSDVFGKIRAQIDENSDEILQKLLQITPEEATKESYERAIGDINNIILSETSPFLDELMEAAENSYINPEEVKEEVLNILIPEIVELQAQVNESNRKLWEKALSKDNLTEEEVKQFEILDKFLSLEANLLGIMVENRDFNTIEELIGYFLLLLLRVLKIVEEERDLAELEKDFKIVAEKIKSLNPEPRTIDDYFIDELLED</sequence>
<dbReference type="eggNOG" id="arCOG07163">
    <property type="taxonomic scope" value="Archaea"/>
</dbReference>
<name>Q5JGK2_THEKO</name>
<dbReference type="InParanoid" id="Q5JGK2"/>
<dbReference type="AlphaFoldDB" id="Q5JGK2"/>
<gene>
    <name evidence="1" type="ordered locus">TK1243</name>
</gene>
<evidence type="ECO:0000313" key="2">
    <source>
        <dbReference type="Proteomes" id="UP000000536"/>
    </source>
</evidence>
<organism evidence="1 2">
    <name type="scientific">Thermococcus kodakarensis (strain ATCC BAA-918 / JCM 12380 / KOD1)</name>
    <name type="common">Pyrococcus kodakaraensis (strain KOD1)</name>
    <dbReference type="NCBI Taxonomy" id="69014"/>
    <lineage>
        <taxon>Archaea</taxon>
        <taxon>Methanobacteriati</taxon>
        <taxon>Methanobacteriota</taxon>
        <taxon>Thermococci</taxon>
        <taxon>Thermococcales</taxon>
        <taxon>Thermococcaceae</taxon>
        <taxon>Thermococcus</taxon>
    </lineage>
</organism>
<evidence type="ECO:0000313" key="1">
    <source>
        <dbReference type="EMBL" id="BAD85432.1"/>
    </source>
</evidence>
<dbReference type="EMBL" id="AP006878">
    <property type="protein sequence ID" value="BAD85432.1"/>
    <property type="molecule type" value="Genomic_DNA"/>
</dbReference>
<keyword evidence="2" id="KW-1185">Reference proteome</keyword>
<dbReference type="EnsemblBacteria" id="BAD85432">
    <property type="protein sequence ID" value="BAD85432"/>
    <property type="gene ID" value="TK1243"/>
</dbReference>
<dbReference type="PATRIC" id="fig|69014.16.peg.1217"/>
<proteinExistence type="predicted"/>